<gene>
    <name evidence="1" type="ORF">ARMOST_10026</name>
</gene>
<accession>A0A284RD49</accession>
<dbReference type="AlphaFoldDB" id="A0A284RD49"/>
<evidence type="ECO:0000313" key="1">
    <source>
        <dbReference type="EMBL" id="SJL06684.1"/>
    </source>
</evidence>
<sequence>MTWRRSTSLEAYHGNQTIEAQTDLSNLQVFKGCPAAHYIGFEIVIRLVPTIAQAWHA</sequence>
<name>A0A284RD49_ARMOS</name>
<organism evidence="1 2">
    <name type="scientific">Armillaria ostoyae</name>
    <name type="common">Armillaria root rot fungus</name>
    <dbReference type="NCBI Taxonomy" id="47428"/>
    <lineage>
        <taxon>Eukaryota</taxon>
        <taxon>Fungi</taxon>
        <taxon>Dikarya</taxon>
        <taxon>Basidiomycota</taxon>
        <taxon>Agaricomycotina</taxon>
        <taxon>Agaricomycetes</taxon>
        <taxon>Agaricomycetidae</taxon>
        <taxon>Agaricales</taxon>
        <taxon>Marasmiineae</taxon>
        <taxon>Physalacriaceae</taxon>
        <taxon>Armillaria</taxon>
    </lineage>
</organism>
<protein>
    <submittedName>
        <fullName evidence="1">Uncharacterized protein</fullName>
    </submittedName>
</protein>
<proteinExistence type="predicted"/>
<dbReference type="EMBL" id="FUEG01000007">
    <property type="protein sequence ID" value="SJL06684.1"/>
    <property type="molecule type" value="Genomic_DNA"/>
</dbReference>
<evidence type="ECO:0000313" key="2">
    <source>
        <dbReference type="Proteomes" id="UP000219338"/>
    </source>
</evidence>
<dbReference type="Proteomes" id="UP000219338">
    <property type="component" value="Unassembled WGS sequence"/>
</dbReference>
<keyword evidence="2" id="KW-1185">Reference proteome</keyword>
<reference evidence="2" key="1">
    <citation type="journal article" date="2017" name="Nat. Ecol. Evol.">
        <title>Genome expansion and lineage-specific genetic innovations in the forest pathogenic fungi Armillaria.</title>
        <authorList>
            <person name="Sipos G."/>
            <person name="Prasanna A.N."/>
            <person name="Walter M.C."/>
            <person name="O'Connor E."/>
            <person name="Balint B."/>
            <person name="Krizsan K."/>
            <person name="Kiss B."/>
            <person name="Hess J."/>
            <person name="Varga T."/>
            <person name="Slot J."/>
            <person name="Riley R."/>
            <person name="Boka B."/>
            <person name="Rigling D."/>
            <person name="Barry K."/>
            <person name="Lee J."/>
            <person name="Mihaltcheva S."/>
            <person name="LaButti K."/>
            <person name="Lipzen A."/>
            <person name="Waldron R."/>
            <person name="Moloney N.M."/>
            <person name="Sperisen C."/>
            <person name="Kredics L."/>
            <person name="Vagvoelgyi C."/>
            <person name="Patrignani A."/>
            <person name="Fitzpatrick D."/>
            <person name="Nagy I."/>
            <person name="Doyle S."/>
            <person name="Anderson J.B."/>
            <person name="Grigoriev I.V."/>
            <person name="Gueldener U."/>
            <person name="Muensterkoetter M."/>
            <person name="Nagy L.G."/>
        </authorList>
    </citation>
    <scope>NUCLEOTIDE SEQUENCE [LARGE SCALE GENOMIC DNA]</scope>
    <source>
        <strain evidence="2">C18/9</strain>
    </source>
</reference>